<dbReference type="EnsemblFungi" id="PTTG_08834-t43_1">
    <property type="protein sequence ID" value="PTTG_08834-t43_1-p1"/>
    <property type="gene ID" value="PTTG_08834"/>
</dbReference>
<keyword evidence="1" id="KW-0472">Membrane</keyword>
<reference evidence="3" key="4">
    <citation type="submission" date="2025-05" db="UniProtKB">
        <authorList>
            <consortium name="EnsemblFungi"/>
        </authorList>
    </citation>
    <scope>IDENTIFICATION</scope>
    <source>
        <strain evidence="3">isolate 1-1 / race 1 (BBBD)</strain>
    </source>
</reference>
<feature type="transmembrane region" description="Helical" evidence="1">
    <location>
        <begin position="87"/>
        <end position="104"/>
    </location>
</feature>
<dbReference type="OrthoDB" id="2681111at2759"/>
<organism evidence="2">
    <name type="scientific">Puccinia triticina (isolate 1-1 / race 1 (BBBD))</name>
    <name type="common">Brown leaf rust fungus</name>
    <dbReference type="NCBI Taxonomy" id="630390"/>
    <lineage>
        <taxon>Eukaryota</taxon>
        <taxon>Fungi</taxon>
        <taxon>Dikarya</taxon>
        <taxon>Basidiomycota</taxon>
        <taxon>Pucciniomycotina</taxon>
        <taxon>Pucciniomycetes</taxon>
        <taxon>Pucciniales</taxon>
        <taxon>Pucciniaceae</taxon>
        <taxon>Puccinia</taxon>
    </lineage>
</organism>
<name>A0A0C4F6R0_PUCT1</name>
<evidence type="ECO:0000313" key="4">
    <source>
        <dbReference type="Proteomes" id="UP000005240"/>
    </source>
</evidence>
<dbReference type="VEuPathDB" id="FungiDB:PTTG_08834"/>
<gene>
    <name evidence="2" type="ORF">PTTG_08834</name>
</gene>
<proteinExistence type="predicted"/>
<reference evidence="2" key="2">
    <citation type="submission" date="2016-05" db="EMBL/GenBank/DDBJ databases">
        <title>Comparative analysis highlights variable genome content of wheat rusts and divergence of the mating loci.</title>
        <authorList>
            <person name="Cuomo C.A."/>
            <person name="Bakkeren G."/>
            <person name="Szabo L."/>
            <person name="Khalil H."/>
            <person name="Joly D."/>
            <person name="Goldberg J."/>
            <person name="Young S."/>
            <person name="Zeng Q."/>
            <person name="Fellers J."/>
        </authorList>
    </citation>
    <scope>NUCLEOTIDE SEQUENCE [LARGE SCALE GENOMIC DNA]</scope>
    <source>
        <strain evidence="2">1-1 BBBD Race 1</strain>
    </source>
</reference>
<evidence type="ECO:0000313" key="3">
    <source>
        <dbReference type="EnsemblFungi" id="PTTG_08834-t43_1-p1"/>
    </source>
</evidence>
<dbReference type="AlphaFoldDB" id="A0A0C4F6R0"/>
<keyword evidence="1" id="KW-0812">Transmembrane</keyword>
<reference evidence="2" key="1">
    <citation type="submission" date="2009-11" db="EMBL/GenBank/DDBJ databases">
        <authorList>
            <consortium name="The Broad Institute Genome Sequencing Platform"/>
            <person name="Ward D."/>
            <person name="Feldgarden M."/>
            <person name="Earl A."/>
            <person name="Young S.K."/>
            <person name="Zeng Q."/>
            <person name="Koehrsen M."/>
            <person name="Alvarado L."/>
            <person name="Berlin A."/>
            <person name="Bochicchio J."/>
            <person name="Borenstein D."/>
            <person name="Chapman S.B."/>
            <person name="Chen Z."/>
            <person name="Engels R."/>
            <person name="Freedman E."/>
            <person name="Gellesch M."/>
            <person name="Goldberg J."/>
            <person name="Griggs A."/>
            <person name="Gujja S."/>
            <person name="Heilman E."/>
            <person name="Heiman D."/>
            <person name="Hepburn T."/>
            <person name="Howarth C."/>
            <person name="Jen D."/>
            <person name="Larson L."/>
            <person name="Lewis B."/>
            <person name="Mehta T."/>
            <person name="Park D."/>
            <person name="Pearson M."/>
            <person name="Roberts A."/>
            <person name="Saif S."/>
            <person name="Shea T."/>
            <person name="Shenoy N."/>
            <person name="Sisk P."/>
            <person name="Stolte C."/>
            <person name="Sykes S."/>
            <person name="Thomson T."/>
            <person name="Walk T."/>
            <person name="White J."/>
            <person name="Yandava C."/>
            <person name="Izard J."/>
            <person name="Baranova O.V."/>
            <person name="Blanton J.M."/>
            <person name="Tanner A.C."/>
            <person name="Dewhirst F.E."/>
            <person name="Haas B."/>
            <person name="Nusbaum C."/>
            <person name="Birren B."/>
        </authorList>
    </citation>
    <scope>NUCLEOTIDE SEQUENCE [LARGE SCALE GENOMIC DNA]</scope>
    <source>
        <strain evidence="2">1-1 BBBD Race 1</strain>
    </source>
</reference>
<reference evidence="3 4" key="3">
    <citation type="journal article" date="2017" name="G3 (Bethesda)">
        <title>Comparative analysis highlights variable genome content of wheat rusts and divergence of the mating loci.</title>
        <authorList>
            <person name="Cuomo C.A."/>
            <person name="Bakkeren G."/>
            <person name="Khalil H.B."/>
            <person name="Panwar V."/>
            <person name="Joly D."/>
            <person name="Linning R."/>
            <person name="Sakthikumar S."/>
            <person name="Song X."/>
            <person name="Adiconis X."/>
            <person name="Fan L."/>
            <person name="Goldberg J.M."/>
            <person name="Levin J.Z."/>
            <person name="Young S."/>
            <person name="Zeng Q."/>
            <person name="Anikster Y."/>
            <person name="Bruce M."/>
            <person name="Wang M."/>
            <person name="Yin C."/>
            <person name="McCallum B."/>
            <person name="Szabo L.J."/>
            <person name="Hulbert S."/>
            <person name="Chen X."/>
            <person name="Fellers J.P."/>
        </authorList>
    </citation>
    <scope>NUCLEOTIDE SEQUENCE</scope>
    <source>
        <strain evidence="4">Isolate 1-1 / race 1 (BBBD)</strain>
        <strain evidence="3">isolate 1-1 / race 1 (BBBD)</strain>
    </source>
</reference>
<accession>A0A0C4F6R0</accession>
<dbReference type="SUPFAM" id="SSF103473">
    <property type="entry name" value="MFS general substrate transporter"/>
    <property type="match status" value="1"/>
</dbReference>
<dbReference type="Gene3D" id="1.20.1720.10">
    <property type="entry name" value="Multidrug resistance protein D"/>
    <property type="match status" value="1"/>
</dbReference>
<protein>
    <recommendedName>
        <fullName evidence="5">Major facilitator superfamily (MFS) profile domain-containing protein</fullName>
    </recommendedName>
</protein>
<dbReference type="EMBL" id="ADAS02000016">
    <property type="protein sequence ID" value="OAV96970.1"/>
    <property type="molecule type" value="Genomic_DNA"/>
</dbReference>
<sequence>MRITGYVERRADLLVFATTHTEPISQSSFIKYVDCPRRLFFPLVIPIGCPSSRRPSPQMLEDLHVTPDRTTNFGWATLSDRNGRKPILLSGLTVLAISMISLSLQTSFAGMVVARCVAGIMNGTSNSLWLTELDGR</sequence>
<evidence type="ECO:0000256" key="1">
    <source>
        <dbReference type="SAM" id="Phobius"/>
    </source>
</evidence>
<dbReference type="InterPro" id="IPR036259">
    <property type="entry name" value="MFS_trans_sf"/>
</dbReference>
<evidence type="ECO:0000313" key="2">
    <source>
        <dbReference type="EMBL" id="OAV96970.1"/>
    </source>
</evidence>
<evidence type="ECO:0008006" key="5">
    <source>
        <dbReference type="Google" id="ProtNLM"/>
    </source>
</evidence>
<keyword evidence="1" id="KW-1133">Transmembrane helix</keyword>
<keyword evidence="4" id="KW-1185">Reference proteome</keyword>
<dbReference type="Proteomes" id="UP000005240">
    <property type="component" value="Unassembled WGS sequence"/>
</dbReference>